<dbReference type="EMBL" id="AJ893356">
    <property type="protein sequence ID" value="CAI72279.1"/>
    <property type="molecule type" value="Genomic_DNA"/>
</dbReference>
<evidence type="ECO:0000313" key="1">
    <source>
        <dbReference type="EMBL" id="CAI72279.1"/>
    </source>
</evidence>
<reference evidence="1" key="1">
    <citation type="journal article" date="2005" name="Proc. Natl. Acad. Sci. U.S.A.">
        <title>An ancestral oomycete locus contains late blight avirulence gene Avr3a, encoding a protein that is recognized in the host cytoplasm.</title>
        <authorList>
            <person name="Armstrong M.R."/>
            <person name="Whisson S.C."/>
            <person name="Pritchard L."/>
            <person name="Bos J.I.B."/>
            <person name="Venter E."/>
            <person name="Avrova A.O."/>
            <person name="Rehmany A.P."/>
            <person name="Bohme U."/>
            <person name="Brooks K."/>
            <person name="Cherevach I."/>
            <person name="Hamlin N."/>
            <person name="White B."/>
            <person name="Fraser A."/>
            <person name="Lord A."/>
            <person name="Quail M.A."/>
            <person name="Churcher C."/>
            <person name="Hall N."/>
            <person name="Berriman M."/>
            <person name="Kamoun S."/>
            <person name="Beyon J.L."/>
            <person name="Birch P.R.J."/>
        </authorList>
    </citation>
    <scope>NUCLEOTIDE SEQUENCE</scope>
</reference>
<dbReference type="AlphaFoldDB" id="Q572J5"/>
<proteinExistence type="predicted"/>
<sequence length="175" mass="19445">MNIFSPTEALLTLSFSVISCDGSRSVILSDKLDAGPRHRSTVVAGTVQSVLLSPHVQFSILFQLLHMISSRLSPETRFYINFPMLGPFTSSKQHVNMPITCCSSCSLSEHYLAQSFGHTIESKSLVYSHITLPLKGCYEHCHNRFTNITLNVAQTQYRCTTTKCSASCFINIVYG</sequence>
<protein>
    <submittedName>
        <fullName evidence="1">Uncharacterized protein</fullName>
    </submittedName>
</protein>
<name>Q572J5_PHYIN</name>
<gene>
    <name evidence="1" type="ORF">PI35.0300</name>
</gene>
<accession>Q572J5</accession>
<organism evidence="1">
    <name type="scientific">Phytophthora infestans</name>
    <name type="common">Potato late blight agent</name>
    <name type="synonym">Botrytis infestans</name>
    <dbReference type="NCBI Taxonomy" id="4787"/>
    <lineage>
        <taxon>Eukaryota</taxon>
        <taxon>Sar</taxon>
        <taxon>Stramenopiles</taxon>
        <taxon>Oomycota</taxon>
        <taxon>Peronosporomycetes</taxon>
        <taxon>Peronosporales</taxon>
        <taxon>Peronosporaceae</taxon>
        <taxon>Phytophthora</taxon>
    </lineage>
</organism>